<evidence type="ECO:0000313" key="2">
    <source>
        <dbReference type="Proteomes" id="UP000554454"/>
    </source>
</evidence>
<sequence>MVFPLAGVTKIALELTQLSMKNNIPNDMNEEIDFLYSQLRSYNDHFETDLLPKLKKSKPIFRIQNLKPLKYSTSKKGKEVLNDAVELFYRIKHVYLLTSILEEKKKLPKKHVKDIKGLKLASINLMESMLENMIKAVGKNQGKLLKSQIFDNLEFLSKLDI</sequence>
<name>A0A7K4MZ83_9ARCH</name>
<comment type="caution">
    <text evidence="1">The sequence shown here is derived from an EMBL/GenBank/DDBJ whole genome shotgun (WGS) entry which is preliminary data.</text>
</comment>
<gene>
    <name evidence="1" type="ORF">HX834_03370</name>
</gene>
<dbReference type="Proteomes" id="UP000554454">
    <property type="component" value="Unassembled WGS sequence"/>
</dbReference>
<dbReference type="EMBL" id="JACATA010000008">
    <property type="protein sequence ID" value="NWJ68373.1"/>
    <property type="molecule type" value="Genomic_DNA"/>
</dbReference>
<reference evidence="1 2" key="1">
    <citation type="journal article" date="2019" name="Environ. Microbiol.">
        <title>Genomics insights into ecotype formation of ammonia-oxidizing archaea in the deep ocean.</title>
        <authorList>
            <person name="Wang Y."/>
            <person name="Huang J.M."/>
            <person name="Cui G.J."/>
            <person name="Nunoura T."/>
            <person name="Takaki Y."/>
            <person name="Li W.L."/>
            <person name="Li J."/>
            <person name="Gao Z.M."/>
            <person name="Takai K."/>
            <person name="Zhang A.Q."/>
            <person name="Stepanauskas R."/>
        </authorList>
    </citation>
    <scope>NUCLEOTIDE SEQUENCE [LARGE SCALE GENOMIC DNA]</scope>
    <source>
        <strain evidence="1 2">D17</strain>
    </source>
</reference>
<keyword evidence="2" id="KW-1185">Reference proteome</keyword>
<dbReference type="AlphaFoldDB" id="A0A7K4MZ83"/>
<proteinExistence type="predicted"/>
<accession>A0A7K4MZ83</accession>
<protein>
    <submittedName>
        <fullName evidence="1">Uncharacterized protein</fullName>
    </submittedName>
</protein>
<evidence type="ECO:0000313" key="1">
    <source>
        <dbReference type="EMBL" id="NWJ68373.1"/>
    </source>
</evidence>
<organism evidence="1 2">
    <name type="scientific">Marine Group I thaumarchaeote</name>
    <dbReference type="NCBI Taxonomy" id="2511932"/>
    <lineage>
        <taxon>Archaea</taxon>
        <taxon>Nitrososphaerota</taxon>
        <taxon>Marine Group I</taxon>
    </lineage>
</organism>